<evidence type="ECO:0000313" key="1">
    <source>
        <dbReference type="EMBL" id="PWN47616.1"/>
    </source>
</evidence>
<dbReference type="EMBL" id="KZ820384">
    <property type="protein sequence ID" value="PWN47616.1"/>
    <property type="molecule type" value="Genomic_DNA"/>
</dbReference>
<accession>A0ACD0NP78</accession>
<protein>
    <submittedName>
        <fullName evidence="1">Uncharacterized protein</fullName>
    </submittedName>
</protein>
<organism evidence="1 2">
    <name type="scientific">Violaceomyces palustris</name>
    <dbReference type="NCBI Taxonomy" id="1673888"/>
    <lineage>
        <taxon>Eukaryota</taxon>
        <taxon>Fungi</taxon>
        <taxon>Dikarya</taxon>
        <taxon>Basidiomycota</taxon>
        <taxon>Ustilaginomycotina</taxon>
        <taxon>Ustilaginomycetes</taxon>
        <taxon>Violaceomycetales</taxon>
        <taxon>Violaceomycetaceae</taxon>
        <taxon>Violaceomyces</taxon>
    </lineage>
</organism>
<keyword evidence="2" id="KW-1185">Reference proteome</keyword>
<evidence type="ECO:0000313" key="2">
    <source>
        <dbReference type="Proteomes" id="UP000245626"/>
    </source>
</evidence>
<name>A0ACD0NP78_9BASI</name>
<dbReference type="Proteomes" id="UP000245626">
    <property type="component" value="Unassembled WGS sequence"/>
</dbReference>
<proteinExistence type="predicted"/>
<gene>
    <name evidence="1" type="ORF">IE53DRAFT_390257</name>
</gene>
<reference evidence="1 2" key="1">
    <citation type="journal article" date="2018" name="Mol. Biol. Evol.">
        <title>Broad Genomic Sampling Reveals a Smut Pathogenic Ancestry of the Fungal Clade Ustilaginomycotina.</title>
        <authorList>
            <person name="Kijpornyongpan T."/>
            <person name="Mondo S.J."/>
            <person name="Barry K."/>
            <person name="Sandor L."/>
            <person name="Lee J."/>
            <person name="Lipzen A."/>
            <person name="Pangilinan J."/>
            <person name="LaButti K."/>
            <person name="Hainaut M."/>
            <person name="Henrissat B."/>
            <person name="Grigoriev I.V."/>
            <person name="Spatafora J.W."/>
            <person name="Aime M.C."/>
        </authorList>
    </citation>
    <scope>NUCLEOTIDE SEQUENCE [LARGE SCALE GENOMIC DNA]</scope>
    <source>
        <strain evidence="1 2">SA 807</strain>
    </source>
</reference>
<sequence length="1894" mass="200904">MSPTTNNASPVSRGVKARQASTKALKPVEGGRKGQDPQQQQQQQQAGRTMSEGKKKRNTGKEEGEEGDEERKRKRRAEKKRKQRKRRMSKSTGEEEEEGKGEEVRKHGGGESRPSRIEGKMEKEGEKKVAVVLELERRGEAPFDRNVRKVFGGMEASRGREEKEEKEEKEEEEEEDSENETETEPSSIPEKETDDEDEVQVKKSSSNSQVPRRPTTTASKHEGKGGGTESRRGRRGRSISRRAEEEEEEKANMSRSRSRARSLSRNVAMLGRKRDRDIEDDQAIQDEPMQFPALREMAVVSFRGPLGKGFERVCDEHFPTTLEELLSVVRKKLKIDETETIGLCYTSPMGMECDVDDDDDLWAFQAHAWRSGAMTLVVKYGSTSPSATDPGKKATTTAIRESKTLLYSSPIPARSVKIPVAAPAEAIPDPPPPPRSPTTESGEEMLPARRKPRMIKEKEDASQAGGGGAVNLLDGTKGGNQPTAEAQASPARKKPRTTKGKEAASSSSGGAGQAFVDLPAEVRDLTQSSGEPRTGMIPSAKELARPATDAGKGSSDGKSPQIVVATSQASQESTAVQAREPLPSSPALKRGSNKASTRSSPGKVDQASSAVAVETVLQEVVDPSRVEGSAASANKESAPAKASPVLASAAAPAASVSTPKRAENGPVGGKKVKSAAAAVPRGDTPTQSPAFTAVIGGQGTFMSAMSSIKALKRKGFTEKTGARTSSPYSKPGGLILPDHDTPSKRRKVEVEAKSSKKDEAPKIEEAASQSEVVAKGKKAGSQNEPAESEDAHAPPNGKADQAVKETSETGTRGEGADGTGPQVSSLAPGTEPVAVVASPDVPAVSPGKVVVVAPTIRSSPRRKAESPAKATAKSADGEAATGQARNGVVAISSDPAVQSGELTSGPGPAALAPAPPPKRSLRQRRDTKEAEPDPEPSGSEHPSANVEPSETVAAGSGESGAHGAPTNAESGEGGLVDVSQQSTQEEQEAVTRGEAARSQTQGGVDEVQQVAADDQTQVGGREKSPDWTRQAQSPQRIGTTYSSPRSQRTPRQAAAEVATVPDAATVEGSQATDQAETSKSDAPGGESSPVVSKREEEKLARQTRGEERKLEAARKKAEREEEAERKRLEKEKASIQELHDKADKLRQGLLRQRAAGLSPSKTDNAKVEQARKRAENAVAKAEARRSGRIAAARPSAAILPPASSSATSIPACEPLSTQKPILEPVGGNDGPITGNVQASPSEQQQQSPPPPKVTVDAPRPPTNGGEDVFRVEPNGPEPNPSQSEVDELRSSSSVEVRESDVREEKGEEGEATLLRGPVTRARSRSRSVSVSLDVNPPRTSQISSRTRSRTRSVSPGMAAAAAAEENSSIKKRQSKASRPSTRARPVVSPIASENEEEGEEIPLKPRSAMITASQGDGGGRVLRARTRAGPKGVELEEEKGGKEEGVEEEKEEEEEEEMATTAAKVGVLPGMRSPSIGSEAELATSPMLRAVSQSQGEEGLKEISLPASEAIANDDQVADDEAPSAASQLAERSTRLKKADLEGNDQGGSETVELPPPNQEQSKSDRTEGRGGRGSVQRVGSDSETSEDSDDGFDEIEDDRSISGEQSAGEEEEEEEEIVQDDGERLEEVDDEIQGEDEEMHDANEEQEGEEEEEGTKLEGRSGSNSASSSSDEEGGGSGRDSEEEEEEEEEDEEDAERENEKVIRTPNDTPSKKASAKVSILSRLGTAANLNPFAASSRSQPVASTAVRMSRASLGSVGKVGGSSPFAKLSELRPSNLRRSLSQPGSPMGVGVVVGPFGRRANSGTPDLENSDRSERGRSNSILSAAQGEEETEEESSSSSSSDEDDDDSDSESDKRRSKRPPPPPLSLPDSKRAGGGTSRMRKRKSSFFSSFA</sequence>